<reference evidence="2 3" key="2">
    <citation type="submission" date="2019-04" db="EMBL/GenBank/DDBJ databases">
        <title>The genome sequence of big-headed turtle.</title>
        <authorList>
            <person name="Gong S."/>
        </authorList>
    </citation>
    <scope>NUCLEOTIDE SEQUENCE [LARGE SCALE GENOMIC DNA]</scope>
    <source>
        <strain evidence="2">DO16091913</strain>
        <tissue evidence="2">Muscle</tissue>
    </source>
</reference>
<evidence type="ECO:0000313" key="3">
    <source>
        <dbReference type="Proteomes" id="UP000297703"/>
    </source>
</evidence>
<protein>
    <submittedName>
        <fullName evidence="2">NADH dehydrogenase</fullName>
    </submittedName>
</protein>
<feature type="region of interest" description="Disordered" evidence="1">
    <location>
        <begin position="98"/>
        <end position="120"/>
    </location>
</feature>
<dbReference type="AlphaFoldDB" id="A0A4D9DJ21"/>
<feature type="region of interest" description="Disordered" evidence="1">
    <location>
        <begin position="1"/>
        <end position="22"/>
    </location>
</feature>
<reference evidence="2 3" key="1">
    <citation type="submission" date="2019-04" db="EMBL/GenBank/DDBJ databases">
        <title>Draft genome of the big-headed turtle Platysternon megacephalum.</title>
        <authorList>
            <person name="Gong S."/>
        </authorList>
    </citation>
    <scope>NUCLEOTIDE SEQUENCE [LARGE SCALE GENOMIC DNA]</scope>
    <source>
        <strain evidence="2">DO16091913</strain>
        <tissue evidence="2">Muscle</tissue>
    </source>
</reference>
<organism evidence="2 3">
    <name type="scientific">Platysternon megacephalum</name>
    <name type="common">big-headed turtle</name>
    <dbReference type="NCBI Taxonomy" id="55544"/>
    <lineage>
        <taxon>Eukaryota</taxon>
        <taxon>Metazoa</taxon>
        <taxon>Chordata</taxon>
        <taxon>Craniata</taxon>
        <taxon>Vertebrata</taxon>
        <taxon>Euteleostomi</taxon>
        <taxon>Archelosauria</taxon>
        <taxon>Testudinata</taxon>
        <taxon>Testudines</taxon>
        <taxon>Cryptodira</taxon>
        <taxon>Durocryptodira</taxon>
        <taxon>Testudinoidea</taxon>
        <taxon>Platysternidae</taxon>
        <taxon>Platysternon</taxon>
    </lineage>
</organism>
<sequence>MAHQPFSPPVRDRTQSSLSSLHHGTRAEKSVLRFLLLHECGKSLPLWHEGENLSCVLDPQTTEIAQQDSPPWEGKWCLKIASPTPPASRQIVVLRLSHPPPQRKIAPRGIIGSRFPPLGQ</sequence>
<evidence type="ECO:0000313" key="2">
    <source>
        <dbReference type="EMBL" id="TFJ96411.1"/>
    </source>
</evidence>
<accession>A0A4D9DJ21</accession>
<keyword evidence="3" id="KW-1185">Reference proteome</keyword>
<comment type="caution">
    <text evidence="2">The sequence shown here is derived from an EMBL/GenBank/DDBJ whole genome shotgun (WGS) entry which is preliminary data.</text>
</comment>
<name>A0A4D9DJ21_9SAUR</name>
<dbReference type="EMBL" id="QXTE01000685">
    <property type="protein sequence ID" value="TFJ96411.1"/>
    <property type="molecule type" value="Genomic_DNA"/>
</dbReference>
<proteinExistence type="predicted"/>
<dbReference type="Proteomes" id="UP000297703">
    <property type="component" value="Unassembled WGS sequence"/>
</dbReference>
<gene>
    <name evidence="2" type="ORF">DR999_PMT21792</name>
</gene>
<evidence type="ECO:0000256" key="1">
    <source>
        <dbReference type="SAM" id="MobiDB-lite"/>
    </source>
</evidence>